<evidence type="ECO:0000256" key="1">
    <source>
        <dbReference type="ARBA" id="ARBA00009009"/>
    </source>
</evidence>
<dbReference type="GeneID" id="85493871"/>
<comment type="similarity">
    <text evidence="1">Belongs to the class-A beta-lactamase family.</text>
</comment>
<accession>A0AA48IAD2</accession>
<keyword evidence="5" id="KW-1185">Reference proteome</keyword>
<dbReference type="EMBL" id="AP028214">
    <property type="protein sequence ID" value="BEI90000.1"/>
    <property type="molecule type" value="Genomic_DNA"/>
</dbReference>
<name>A0AA48IAD2_9TREE</name>
<sequence length="417" mass="46479">MTPSPRLNGRGRAALDTWLAQTNAANLTPALFVGVASKDDVLYFNCAGDKVLNQPENGQVNEDTVIEMWSMTKLVTSLACLQLKERGLVSYDDPALIERLLPDLCAQPILLGYDGDTPKYTPRTEPITLRRLLTHTVGQAYGNRAQLRWEKENLAVPWKDPGSTTESFITPLNIQPGSSFVYGLGIDWAGILLERITGLTLDEYFRKHIWEPIGVKSMTFFPTPEIKARLMQMCTRTREGELVHTRKLRPVKDMVPADIKQQAGGGGLLGTAREYITFLQAVLRCKEEDGLVSRAGFRELFTDSLPPDQEERDCHKALGAFLKFRGYPEEQYTSGRAVGYSPGLCLNLANSVNGRKAGSGFWFGAARSEYWIDPASGLIGLCVTQLMNDYETIWSDVYSSYERTVYDAVEGVDEARL</sequence>
<dbReference type="SUPFAM" id="SSF56601">
    <property type="entry name" value="beta-lactamase/transpeptidase-like"/>
    <property type="match status" value="1"/>
</dbReference>
<dbReference type="KEGG" id="ccac:CcaHIS019_0300700"/>
<gene>
    <name evidence="4" type="ORF">CcaverHIS019_0300700</name>
</gene>
<dbReference type="InterPro" id="IPR012338">
    <property type="entry name" value="Beta-lactam/transpept-like"/>
</dbReference>
<evidence type="ECO:0000313" key="5">
    <source>
        <dbReference type="Proteomes" id="UP001233271"/>
    </source>
</evidence>
<dbReference type="Proteomes" id="UP001233271">
    <property type="component" value="Chromosome 3"/>
</dbReference>
<evidence type="ECO:0000259" key="3">
    <source>
        <dbReference type="Pfam" id="PF00144"/>
    </source>
</evidence>
<dbReference type="AlphaFoldDB" id="A0AA48IAD2"/>
<dbReference type="Gene3D" id="3.40.710.10">
    <property type="entry name" value="DD-peptidase/beta-lactamase superfamily"/>
    <property type="match status" value="1"/>
</dbReference>
<dbReference type="PANTHER" id="PTHR43283:SF17">
    <property type="entry name" value="(LOVD), PUTATIVE (AFU_ORTHOLOGUE AFUA_5G00920)-RELATED"/>
    <property type="match status" value="1"/>
</dbReference>
<dbReference type="Pfam" id="PF00144">
    <property type="entry name" value="Beta-lactamase"/>
    <property type="match status" value="1"/>
</dbReference>
<evidence type="ECO:0000256" key="2">
    <source>
        <dbReference type="ARBA" id="ARBA00022801"/>
    </source>
</evidence>
<dbReference type="InterPro" id="IPR050789">
    <property type="entry name" value="Diverse_Enzym_Activities"/>
</dbReference>
<reference evidence="4" key="1">
    <citation type="journal article" date="2023" name="BMC Genomics">
        <title>Chromosome-level genome assemblies of Cutaneotrichosporon spp. (Trichosporonales, Basidiomycota) reveal imbalanced evolution between nucleotide sequences and chromosome synteny.</title>
        <authorList>
            <person name="Kobayashi Y."/>
            <person name="Kayamori A."/>
            <person name="Aoki K."/>
            <person name="Shiwa Y."/>
            <person name="Matsutani M."/>
            <person name="Fujita N."/>
            <person name="Sugita T."/>
            <person name="Iwasaki W."/>
            <person name="Tanaka N."/>
            <person name="Takashima M."/>
        </authorList>
    </citation>
    <scope>NUCLEOTIDE SEQUENCE</scope>
    <source>
        <strain evidence="4">HIS019</strain>
    </source>
</reference>
<proteinExistence type="inferred from homology"/>
<organism evidence="4 5">
    <name type="scientific">Cutaneotrichosporon cavernicola</name>
    <dbReference type="NCBI Taxonomy" id="279322"/>
    <lineage>
        <taxon>Eukaryota</taxon>
        <taxon>Fungi</taxon>
        <taxon>Dikarya</taxon>
        <taxon>Basidiomycota</taxon>
        <taxon>Agaricomycotina</taxon>
        <taxon>Tremellomycetes</taxon>
        <taxon>Trichosporonales</taxon>
        <taxon>Trichosporonaceae</taxon>
        <taxon>Cutaneotrichosporon</taxon>
    </lineage>
</organism>
<keyword evidence="2" id="KW-0378">Hydrolase</keyword>
<dbReference type="InterPro" id="IPR001466">
    <property type="entry name" value="Beta-lactam-related"/>
</dbReference>
<dbReference type="RefSeq" id="XP_060455266.1">
    <property type="nucleotide sequence ID" value="XM_060598476.1"/>
</dbReference>
<protein>
    <recommendedName>
        <fullName evidence="3">Beta-lactamase-related domain-containing protein</fullName>
    </recommendedName>
</protein>
<feature type="domain" description="Beta-lactamase-related" evidence="3">
    <location>
        <begin position="16"/>
        <end position="388"/>
    </location>
</feature>
<evidence type="ECO:0000313" key="4">
    <source>
        <dbReference type="EMBL" id="BEI90000.1"/>
    </source>
</evidence>
<dbReference type="PANTHER" id="PTHR43283">
    <property type="entry name" value="BETA-LACTAMASE-RELATED"/>
    <property type="match status" value="1"/>
</dbReference>
<dbReference type="GO" id="GO:0016787">
    <property type="term" value="F:hydrolase activity"/>
    <property type="evidence" value="ECO:0007669"/>
    <property type="project" value="UniProtKB-KW"/>
</dbReference>